<dbReference type="SUPFAM" id="SSF103473">
    <property type="entry name" value="MFS general substrate transporter"/>
    <property type="match status" value="1"/>
</dbReference>
<evidence type="ECO:0000256" key="3">
    <source>
        <dbReference type="ARBA" id="ARBA00022692"/>
    </source>
</evidence>
<dbReference type="InterPro" id="IPR011701">
    <property type="entry name" value="MFS"/>
</dbReference>
<feature type="transmembrane region" description="Helical" evidence="7">
    <location>
        <begin position="473"/>
        <end position="497"/>
    </location>
</feature>
<evidence type="ECO:0000256" key="1">
    <source>
        <dbReference type="ARBA" id="ARBA00004141"/>
    </source>
</evidence>
<dbReference type="AlphaFoldDB" id="A0AAF0Y751"/>
<feature type="transmembrane region" description="Helical" evidence="7">
    <location>
        <begin position="329"/>
        <end position="353"/>
    </location>
</feature>
<evidence type="ECO:0000256" key="5">
    <source>
        <dbReference type="ARBA" id="ARBA00023136"/>
    </source>
</evidence>
<feature type="transmembrane region" description="Helical" evidence="7">
    <location>
        <begin position="212"/>
        <end position="232"/>
    </location>
</feature>
<keyword evidence="2" id="KW-0813">Transport</keyword>
<keyword evidence="5 7" id="KW-0472">Membrane</keyword>
<dbReference type="Pfam" id="PF07690">
    <property type="entry name" value="MFS_1"/>
    <property type="match status" value="1"/>
</dbReference>
<dbReference type="Gene3D" id="1.20.1720.10">
    <property type="entry name" value="Multidrug resistance protein D"/>
    <property type="match status" value="1"/>
</dbReference>
<feature type="transmembrane region" description="Helical" evidence="7">
    <location>
        <begin position="384"/>
        <end position="403"/>
    </location>
</feature>
<feature type="transmembrane region" description="Helical" evidence="7">
    <location>
        <begin position="444"/>
        <end position="467"/>
    </location>
</feature>
<dbReference type="Proteomes" id="UP000827549">
    <property type="component" value="Chromosome 2"/>
</dbReference>
<evidence type="ECO:0000259" key="8">
    <source>
        <dbReference type="PROSITE" id="PS50850"/>
    </source>
</evidence>
<feature type="region of interest" description="Disordered" evidence="6">
    <location>
        <begin position="1"/>
        <end position="26"/>
    </location>
</feature>
<dbReference type="PANTHER" id="PTHR23502">
    <property type="entry name" value="MAJOR FACILITATOR SUPERFAMILY"/>
    <property type="match status" value="1"/>
</dbReference>
<dbReference type="GeneID" id="87805717"/>
<feature type="transmembrane region" description="Helical" evidence="7">
    <location>
        <begin position="284"/>
        <end position="317"/>
    </location>
</feature>
<evidence type="ECO:0000313" key="10">
    <source>
        <dbReference type="Proteomes" id="UP000827549"/>
    </source>
</evidence>
<reference evidence="9" key="1">
    <citation type="submission" date="2023-10" db="EMBL/GenBank/DDBJ databases">
        <authorList>
            <person name="Noh H."/>
        </authorList>
    </citation>
    <scope>NUCLEOTIDE SEQUENCE</scope>
    <source>
        <strain evidence="9">DUCC4014</strain>
    </source>
</reference>
<feature type="transmembrane region" description="Helical" evidence="7">
    <location>
        <begin position="92"/>
        <end position="110"/>
    </location>
</feature>
<keyword evidence="3 7" id="KW-0812">Transmembrane</keyword>
<dbReference type="InterPro" id="IPR020846">
    <property type="entry name" value="MFS_dom"/>
</dbReference>
<keyword evidence="10" id="KW-1185">Reference proteome</keyword>
<feature type="transmembrane region" description="Helical" evidence="7">
    <location>
        <begin position="54"/>
        <end position="80"/>
    </location>
</feature>
<name>A0AAF0Y751_9TREE</name>
<dbReference type="PANTHER" id="PTHR23502:SF51">
    <property type="entry name" value="QUINIDINE RESISTANCE PROTEIN 1-RELATED"/>
    <property type="match status" value="1"/>
</dbReference>
<sequence>MAADKADGDEQQAVTQAAAEPAPAAPAPAFTDVARTLTAASGRPYSAFPSSTRWLIALLGGVGGIFSPISSNIFVPSIPVIAKDFHRSNQDITLALTVYLAFQAVTPSFFGSASDSFGRRPLFLLTMIIYIGANLGLGFMPVTKYWLLLFLRALQATGGSAVIAIGSGAIADIAEPKERGKFQAIFQTGAMIGPAIGPLLGGVFSQAWGWRAMFYFLAAASGTFVITFLFFFPETLRSIVGDGSIPPPLLNASPIQIYHSWKLRRSGVEPDIVDRPPRRPYQPLSAFTILFVPEIFLTYFVVSLLYLEFYCVIGIFSTALEQKYHLNELQIGLCYLPSGIGTAASTLIAGRLVDYYYKKETLRVGGDYRHKPHEFKIERTRIRVIWPGMSIFIAASVAMGWCMQVKAPLAALLVVSFFPGLGVAVIAIPVIYGQDTMPGKGAAASASLNFVRCAFGAIGTGVIQIMYQNLGAGWSFVLLSGLCLVSLPLLLVVIKYAPRWREWRRKRAVTHPSRWNLFLGIDPLEAKALQEKAAREGGAAEVQEK</sequence>
<dbReference type="InterPro" id="IPR036259">
    <property type="entry name" value="MFS_trans_sf"/>
</dbReference>
<organism evidence="9 10">
    <name type="scientific">Vanrija pseudolonga</name>
    <dbReference type="NCBI Taxonomy" id="143232"/>
    <lineage>
        <taxon>Eukaryota</taxon>
        <taxon>Fungi</taxon>
        <taxon>Dikarya</taxon>
        <taxon>Basidiomycota</taxon>
        <taxon>Agaricomycotina</taxon>
        <taxon>Tremellomycetes</taxon>
        <taxon>Trichosporonales</taxon>
        <taxon>Trichosporonaceae</taxon>
        <taxon>Vanrija</taxon>
    </lineage>
</organism>
<keyword evidence="4 7" id="KW-1133">Transmembrane helix</keyword>
<evidence type="ECO:0000256" key="4">
    <source>
        <dbReference type="ARBA" id="ARBA00022989"/>
    </source>
</evidence>
<feature type="transmembrane region" description="Helical" evidence="7">
    <location>
        <begin position="146"/>
        <end position="170"/>
    </location>
</feature>
<dbReference type="GO" id="GO:0005886">
    <property type="term" value="C:plasma membrane"/>
    <property type="evidence" value="ECO:0007669"/>
    <property type="project" value="TreeGrafter"/>
</dbReference>
<proteinExistence type="predicted"/>
<feature type="domain" description="Major facilitator superfamily (MFS) profile" evidence="8">
    <location>
        <begin position="56"/>
        <end position="498"/>
    </location>
</feature>
<evidence type="ECO:0000313" key="9">
    <source>
        <dbReference type="EMBL" id="WOO78931.1"/>
    </source>
</evidence>
<evidence type="ECO:0000256" key="6">
    <source>
        <dbReference type="SAM" id="MobiDB-lite"/>
    </source>
</evidence>
<accession>A0AAF0Y751</accession>
<dbReference type="RefSeq" id="XP_062624963.1">
    <property type="nucleotide sequence ID" value="XM_062768979.1"/>
</dbReference>
<evidence type="ECO:0000256" key="2">
    <source>
        <dbReference type="ARBA" id="ARBA00022448"/>
    </source>
</evidence>
<dbReference type="PROSITE" id="PS50850">
    <property type="entry name" value="MFS"/>
    <property type="match status" value="1"/>
</dbReference>
<gene>
    <name evidence="9" type="primary">ITP1_0</name>
    <name evidence="9" type="ORF">LOC62_02G002469</name>
</gene>
<comment type="subcellular location">
    <subcellularLocation>
        <location evidence="1">Membrane</location>
        <topology evidence="1">Multi-pass membrane protein</topology>
    </subcellularLocation>
</comment>
<feature type="transmembrane region" description="Helical" evidence="7">
    <location>
        <begin position="122"/>
        <end position="140"/>
    </location>
</feature>
<evidence type="ECO:0000256" key="7">
    <source>
        <dbReference type="SAM" id="Phobius"/>
    </source>
</evidence>
<dbReference type="GO" id="GO:0022857">
    <property type="term" value="F:transmembrane transporter activity"/>
    <property type="evidence" value="ECO:0007669"/>
    <property type="project" value="InterPro"/>
</dbReference>
<feature type="transmembrane region" description="Helical" evidence="7">
    <location>
        <begin position="409"/>
        <end position="432"/>
    </location>
</feature>
<dbReference type="Gene3D" id="1.20.1250.20">
    <property type="entry name" value="MFS general substrate transporter like domains"/>
    <property type="match status" value="1"/>
</dbReference>
<dbReference type="EMBL" id="CP086715">
    <property type="protein sequence ID" value="WOO78931.1"/>
    <property type="molecule type" value="Genomic_DNA"/>
</dbReference>
<dbReference type="FunFam" id="1.20.1720.10:FF:000009">
    <property type="entry name" value="MFS multidrug transporter"/>
    <property type="match status" value="1"/>
</dbReference>
<protein>
    <submittedName>
        <fullName evidence="9">Itaconate transport protein</fullName>
    </submittedName>
</protein>
<feature type="transmembrane region" description="Helical" evidence="7">
    <location>
        <begin position="182"/>
        <end position="200"/>
    </location>
</feature>